<dbReference type="NCBIfam" id="TIGR02324">
    <property type="entry name" value="CP_lyasePhnL"/>
    <property type="match status" value="1"/>
</dbReference>
<dbReference type="PROSITE" id="PS50893">
    <property type="entry name" value="ABC_TRANSPORTER_2"/>
    <property type="match status" value="1"/>
</dbReference>
<sequence>MSHPTPAPEVLTPPATAPEVLLKAENLYKSFVLHAQGGVQLPVLAGVSLTVAAGDCVALQGPSGSGKSTFMRSLYANYRIDSGAIWVRHQRQWVNLPQLPPHQLIAVRQQTLGYVSQFLRVIPRVAALEVAAEPLMDLGIDADIAYDTIRQLFTQLNLPERLWHLSPTTFSGGEKQRVNIARAFAVNYPILLLDEPTSALDAANREVVIQLIEARKAQGCALIGIFHDEAVRQRVCTRQLNFGELSAD</sequence>
<dbReference type="Pfam" id="PF00005">
    <property type="entry name" value="ABC_tran"/>
    <property type="match status" value="1"/>
</dbReference>
<comment type="caution">
    <text evidence="5">The sequence shown here is derived from an EMBL/GenBank/DDBJ whole genome shotgun (WGS) entry which is preliminary data.</text>
</comment>
<organism evidence="5 6">
    <name type="scientific">Almyronema epifaneia S1</name>
    <dbReference type="NCBI Taxonomy" id="2991925"/>
    <lineage>
        <taxon>Bacteria</taxon>
        <taxon>Bacillati</taxon>
        <taxon>Cyanobacteriota</taxon>
        <taxon>Cyanophyceae</taxon>
        <taxon>Nodosilineales</taxon>
        <taxon>Nodosilineaceae</taxon>
        <taxon>Almyronema</taxon>
        <taxon>Almyronema epifaneia</taxon>
    </lineage>
</organism>
<dbReference type="PANTHER" id="PTHR42798:SF7">
    <property type="entry name" value="ALPHA-D-RIBOSE 1-METHYLPHOSPHONATE 5-TRIPHOSPHATE SYNTHASE SUBUNIT PHNL"/>
    <property type="match status" value="1"/>
</dbReference>
<name>A0ABW6IM28_9CYAN</name>
<proteinExistence type="inferred from homology"/>
<keyword evidence="6" id="KW-1185">Reference proteome</keyword>
<evidence type="ECO:0000256" key="3">
    <source>
        <dbReference type="ARBA" id="ARBA00022840"/>
    </source>
</evidence>
<evidence type="ECO:0000259" key="4">
    <source>
        <dbReference type="PROSITE" id="PS50893"/>
    </source>
</evidence>
<dbReference type="InterPro" id="IPR003593">
    <property type="entry name" value="AAA+_ATPase"/>
</dbReference>
<reference evidence="5 6" key="1">
    <citation type="submission" date="2024-10" db="EMBL/GenBank/DDBJ databases">
        <authorList>
            <person name="Ratan Roy A."/>
            <person name="Morales Sandoval P.H."/>
            <person name="De Los Santos Villalobos S."/>
            <person name="Chakraborty S."/>
            <person name="Mukherjee J."/>
        </authorList>
    </citation>
    <scope>NUCLEOTIDE SEQUENCE [LARGE SCALE GENOMIC DNA]</scope>
    <source>
        <strain evidence="5 6">S1</strain>
    </source>
</reference>
<accession>A0ABW6IM28</accession>
<dbReference type="InterPro" id="IPR012701">
    <property type="entry name" value="CP_lyase_PhnL"/>
</dbReference>
<keyword evidence="5" id="KW-0456">Lyase</keyword>
<dbReference type="InterPro" id="IPR027417">
    <property type="entry name" value="P-loop_NTPase"/>
</dbReference>
<feature type="domain" description="ABC transporter" evidence="4">
    <location>
        <begin position="22"/>
        <end position="243"/>
    </location>
</feature>
<protein>
    <submittedName>
        <fullName evidence="5">Phosphonate C-P lyase system protein PhnL</fullName>
    </submittedName>
</protein>
<dbReference type="RefSeq" id="WP_377968225.1">
    <property type="nucleotide sequence ID" value="NZ_JBHZOL010000118.1"/>
</dbReference>
<dbReference type="SUPFAM" id="SSF52540">
    <property type="entry name" value="P-loop containing nucleoside triphosphate hydrolases"/>
    <property type="match status" value="1"/>
</dbReference>
<dbReference type="InterPro" id="IPR003439">
    <property type="entry name" value="ABC_transporter-like_ATP-bd"/>
</dbReference>
<gene>
    <name evidence="5" type="primary">phnL</name>
    <name evidence="5" type="ORF">ACFVKH_20175</name>
</gene>
<dbReference type="InterPro" id="IPR017871">
    <property type="entry name" value="ABC_transporter-like_CS"/>
</dbReference>
<dbReference type="SMART" id="SM00382">
    <property type="entry name" value="AAA"/>
    <property type="match status" value="1"/>
</dbReference>
<evidence type="ECO:0000313" key="6">
    <source>
        <dbReference type="Proteomes" id="UP001600165"/>
    </source>
</evidence>
<dbReference type="PROSITE" id="PS00211">
    <property type="entry name" value="ABC_TRANSPORTER_1"/>
    <property type="match status" value="1"/>
</dbReference>
<dbReference type="GO" id="GO:0016829">
    <property type="term" value="F:lyase activity"/>
    <property type="evidence" value="ECO:0007669"/>
    <property type="project" value="UniProtKB-KW"/>
</dbReference>
<dbReference type="Gene3D" id="3.40.50.300">
    <property type="entry name" value="P-loop containing nucleotide triphosphate hydrolases"/>
    <property type="match status" value="1"/>
</dbReference>
<dbReference type="PANTHER" id="PTHR42798">
    <property type="entry name" value="LIPOPROTEIN-RELEASING SYSTEM ATP-BINDING PROTEIN LOLD"/>
    <property type="match status" value="1"/>
</dbReference>
<evidence type="ECO:0000256" key="2">
    <source>
        <dbReference type="ARBA" id="ARBA00022741"/>
    </source>
</evidence>
<keyword evidence="3" id="KW-0067">ATP-binding</keyword>
<comment type="similarity">
    <text evidence="1">Belongs to the ABC transporter superfamily.</text>
</comment>
<dbReference type="Proteomes" id="UP001600165">
    <property type="component" value="Unassembled WGS sequence"/>
</dbReference>
<keyword evidence="2" id="KW-0547">Nucleotide-binding</keyword>
<dbReference type="EMBL" id="JBHZOL010000118">
    <property type="protein sequence ID" value="MFE4108600.1"/>
    <property type="molecule type" value="Genomic_DNA"/>
</dbReference>
<evidence type="ECO:0000313" key="5">
    <source>
        <dbReference type="EMBL" id="MFE4108600.1"/>
    </source>
</evidence>
<evidence type="ECO:0000256" key="1">
    <source>
        <dbReference type="ARBA" id="ARBA00005417"/>
    </source>
</evidence>